<sequence>MQMLMGEGVAVGSKLIGCLLQTGGRKERADHFVAVAHEKFTHGSPTSESVVRTPSCVATIPC</sequence>
<dbReference type="AlphaFoldDB" id="A0A377DA29"/>
<dbReference type="EMBL" id="UGFC01000006">
    <property type="protein sequence ID" value="STM17952.1"/>
    <property type="molecule type" value="Genomic_DNA"/>
</dbReference>
<evidence type="ECO:0000313" key="2">
    <source>
        <dbReference type="Proteomes" id="UP000254174"/>
    </source>
</evidence>
<organism evidence="1 2">
    <name type="scientific">Escherichia coli</name>
    <dbReference type="NCBI Taxonomy" id="562"/>
    <lineage>
        <taxon>Bacteria</taxon>
        <taxon>Pseudomonadati</taxon>
        <taxon>Pseudomonadota</taxon>
        <taxon>Gammaproteobacteria</taxon>
        <taxon>Enterobacterales</taxon>
        <taxon>Enterobacteriaceae</taxon>
        <taxon>Escherichia</taxon>
    </lineage>
</organism>
<evidence type="ECO:0000313" key="1">
    <source>
        <dbReference type="EMBL" id="STM17952.1"/>
    </source>
</evidence>
<proteinExistence type="predicted"/>
<protein>
    <submittedName>
        <fullName evidence="1">Uncharacterized protein</fullName>
    </submittedName>
</protein>
<accession>A0A377DA29</accession>
<dbReference type="Proteomes" id="UP000254174">
    <property type="component" value="Unassembled WGS sequence"/>
</dbReference>
<reference evidence="1 2" key="1">
    <citation type="submission" date="2018-06" db="EMBL/GenBank/DDBJ databases">
        <authorList>
            <consortium name="Pathogen Informatics"/>
            <person name="Doyle S."/>
        </authorList>
    </citation>
    <scope>NUCLEOTIDE SEQUENCE [LARGE SCALE GENOMIC DNA]</scope>
    <source>
        <strain evidence="1 2">NCTC7922</strain>
    </source>
</reference>
<name>A0A377DA29_ECOLX</name>
<gene>
    <name evidence="1" type="ORF">NCTC7922_04132</name>
</gene>